<evidence type="ECO:0000313" key="7">
    <source>
        <dbReference type="Proteomes" id="UP000294682"/>
    </source>
</evidence>
<feature type="transmembrane region" description="Helical" evidence="4">
    <location>
        <begin position="12"/>
        <end position="35"/>
    </location>
</feature>
<dbReference type="InterPro" id="IPR018060">
    <property type="entry name" value="HTH_AraC"/>
</dbReference>
<evidence type="ECO:0000313" key="6">
    <source>
        <dbReference type="EMBL" id="TCL43984.1"/>
    </source>
</evidence>
<dbReference type="Gene3D" id="1.10.10.60">
    <property type="entry name" value="Homeodomain-like"/>
    <property type="match status" value="2"/>
</dbReference>
<dbReference type="EMBL" id="SLUK01000003">
    <property type="protein sequence ID" value="TCL43984.1"/>
    <property type="molecule type" value="Genomic_DNA"/>
</dbReference>
<keyword evidence="4" id="KW-0812">Transmembrane</keyword>
<keyword evidence="3" id="KW-0804">Transcription</keyword>
<proteinExistence type="predicted"/>
<dbReference type="InterPro" id="IPR020449">
    <property type="entry name" value="Tscrpt_reg_AraC-type_HTH"/>
</dbReference>
<keyword evidence="1" id="KW-0805">Transcription regulation</keyword>
<keyword evidence="7" id="KW-1185">Reference proteome</keyword>
<keyword evidence="4" id="KW-0472">Membrane</keyword>
<protein>
    <submittedName>
        <fullName evidence="6">AraC-like DNA-binding protein</fullName>
    </submittedName>
</protein>
<dbReference type="AlphaFoldDB" id="A0A9X8UJN9"/>
<dbReference type="InterPro" id="IPR018062">
    <property type="entry name" value="HTH_AraC-typ_CS"/>
</dbReference>
<dbReference type="InterPro" id="IPR009057">
    <property type="entry name" value="Homeodomain-like_sf"/>
</dbReference>
<dbReference type="PRINTS" id="PR00032">
    <property type="entry name" value="HTHARAC"/>
</dbReference>
<reference evidence="6 7" key="1">
    <citation type="submission" date="2019-03" db="EMBL/GenBank/DDBJ databases">
        <title>Genomic Encyclopedia of Type Strains, Phase IV (KMG-IV): sequencing the most valuable type-strain genomes for metagenomic binning, comparative biology and taxonomic classification.</title>
        <authorList>
            <person name="Goeker M."/>
        </authorList>
    </citation>
    <scope>NUCLEOTIDE SEQUENCE [LARGE SCALE GENOMIC DNA]</scope>
    <source>
        <strain evidence="6 7">DSM 100433</strain>
    </source>
</reference>
<evidence type="ECO:0000256" key="3">
    <source>
        <dbReference type="ARBA" id="ARBA00023163"/>
    </source>
</evidence>
<dbReference type="SUPFAM" id="SSF46689">
    <property type="entry name" value="Homeodomain-like"/>
    <property type="match status" value="2"/>
</dbReference>
<dbReference type="Proteomes" id="UP000294682">
    <property type="component" value="Unassembled WGS sequence"/>
</dbReference>
<evidence type="ECO:0000259" key="5">
    <source>
        <dbReference type="PROSITE" id="PS01124"/>
    </source>
</evidence>
<evidence type="ECO:0000256" key="2">
    <source>
        <dbReference type="ARBA" id="ARBA00023125"/>
    </source>
</evidence>
<dbReference type="PANTHER" id="PTHR43280:SF2">
    <property type="entry name" value="HTH-TYPE TRANSCRIPTIONAL REGULATOR EXSA"/>
    <property type="match status" value="1"/>
</dbReference>
<accession>A0A9X8UJN9</accession>
<evidence type="ECO:0000256" key="4">
    <source>
        <dbReference type="SAM" id="Phobius"/>
    </source>
</evidence>
<evidence type="ECO:0000256" key="1">
    <source>
        <dbReference type="ARBA" id="ARBA00023015"/>
    </source>
</evidence>
<organism evidence="6 7">
    <name type="scientific">Harryflintia acetispora</name>
    <dbReference type="NCBI Taxonomy" id="1849041"/>
    <lineage>
        <taxon>Bacteria</taxon>
        <taxon>Bacillati</taxon>
        <taxon>Bacillota</taxon>
        <taxon>Clostridia</taxon>
        <taxon>Eubacteriales</taxon>
        <taxon>Oscillospiraceae</taxon>
        <taxon>Harryflintia</taxon>
    </lineage>
</organism>
<dbReference type="GO" id="GO:0043565">
    <property type="term" value="F:sequence-specific DNA binding"/>
    <property type="evidence" value="ECO:0007669"/>
    <property type="project" value="InterPro"/>
</dbReference>
<feature type="transmembrane region" description="Helical" evidence="4">
    <location>
        <begin position="301"/>
        <end position="321"/>
    </location>
</feature>
<dbReference type="GO" id="GO:0003700">
    <property type="term" value="F:DNA-binding transcription factor activity"/>
    <property type="evidence" value="ECO:0007669"/>
    <property type="project" value="InterPro"/>
</dbReference>
<gene>
    <name evidence="6" type="ORF">EDD78_10321</name>
</gene>
<comment type="caution">
    <text evidence="6">The sequence shown here is derived from an EMBL/GenBank/DDBJ whole genome shotgun (WGS) entry which is preliminary data.</text>
</comment>
<dbReference type="PROSITE" id="PS00041">
    <property type="entry name" value="HTH_ARAC_FAMILY_1"/>
    <property type="match status" value="1"/>
</dbReference>
<dbReference type="SMART" id="SM00342">
    <property type="entry name" value="HTH_ARAC"/>
    <property type="match status" value="1"/>
</dbReference>
<feature type="domain" description="HTH araC/xylS-type" evidence="5">
    <location>
        <begin position="672"/>
        <end position="771"/>
    </location>
</feature>
<keyword evidence="4" id="KW-1133">Transmembrane helix</keyword>
<dbReference type="RefSeq" id="WP_165873110.1">
    <property type="nucleotide sequence ID" value="NZ_SLUK01000003.1"/>
</dbReference>
<dbReference type="Pfam" id="PF12833">
    <property type="entry name" value="HTH_18"/>
    <property type="match status" value="1"/>
</dbReference>
<dbReference type="PANTHER" id="PTHR43280">
    <property type="entry name" value="ARAC-FAMILY TRANSCRIPTIONAL REGULATOR"/>
    <property type="match status" value="1"/>
</dbReference>
<dbReference type="PROSITE" id="PS01124">
    <property type="entry name" value="HTH_ARAC_FAMILY_2"/>
    <property type="match status" value="1"/>
</dbReference>
<sequence>MEKFVPNRRSVIFKWLLSYISILIVPLLVSGLVYMGYSRALRSEINDVNAALLRQVKSDVDARLSDTETLSVQIGWNPRLKSLIADRSENYPADAYNLIMRDFKVYRMSNSFIENFYILLKDKNAALSNVTVLRDDLYEQMIDRYRLLSNGEPLRPLLWNKHASEFITLQEESRPGEERTVVALLQSLPLDSSVDVNATLLILLNNSQLTDTIRNIQWIDRSVVLLLDENDNILASSEPYTLPTELRYSNLDEQNDLYTYTDESGRAYTVAHTTSDVIGWKYVSITPNEVFFEKSNDIRRITYITILCSLLLGLVMSLFFVKSNYLPVRKLVGVLADKAGIPFDQRHNEFGFIEDALSSTLGDKQKVDRVLDKQLQHLRQSFLGRLLKGRVDPSMSVQEALSLYDLHFSSDDFAVMVFYIKEIEGKALGGMDREKQFQLARYIIRNVFEELIGRKHFGLMTEVDDLQAALCNLSPGAADPEGDLADAAREGLQFLQENFGIHISVTQSTVMHSLEEIPAAYTEAYTATEYNILMGRADLTSYRDIELGLKEGNQTYYYYYPLQVEVQLTNFIKSGDYNNAKKILNELFEINFKQFSLPSMITKCFMFNLTSTIMKTIYEITAPDHNDLSELGAVERLLGCQSVTEMDMELNKILIRLCEYTREKNEASDLIRRAVQYIQKHYSDETLSITQIAEQLSLSPSYLSKRFKEVHGLGLLDYINKTRIEAAKVLLTGTERTIQEIAESCGFTGSNTFIRTFKKYEGITPGKYREVSSSPQE</sequence>
<name>A0A9X8UJN9_9FIRM</name>
<keyword evidence="2 6" id="KW-0238">DNA-binding</keyword>